<protein>
    <submittedName>
        <fullName evidence="3">Uncharacterized protein</fullName>
    </submittedName>
</protein>
<dbReference type="EMBL" id="CP036316">
    <property type="protein sequence ID" value="QDT64661.1"/>
    <property type="molecule type" value="Genomic_DNA"/>
</dbReference>
<gene>
    <name evidence="3" type="ORF">V22_19010</name>
</gene>
<keyword evidence="4" id="KW-1185">Reference proteome</keyword>
<sequence>MKTMLKRFVDDEVGLILSAEVVLILTIGVLAVVVGLNAVAKAVNHELFDVAGAIGAIDQSYVVSGFANSHGNAWFGGNGYMGGGFGYIDRADECDCASMISRHGAYRGQSCGYVSRGYSSGRTVAPVTPAAPCIDCVEDDCVDCVEPGAAVIEDEPCYDCPIKCEGCSPDGRPLPLEIEPESDPASETPAPEPADEAAPEPPAANE</sequence>
<evidence type="ECO:0000313" key="3">
    <source>
        <dbReference type="EMBL" id="QDT64661.1"/>
    </source>
</evidence>
<proteinExistence type="predicted"/>
<keyword evidence="2" id="KW-1133">Transmembrane helix</keyword>
<name>A0A517T8F6_9PLAN</name>
<evidence type="ECO:0000256" key="2">
    <source>
        <dbReference type="SAM" id="Phobius"/>
    </source>
</evidence>
<dbReference type="KEGG" id="chya:V22_19010"/>
<dbReference type="AlphaFoldDB" id="A0A517T8F6"/>
<dbReference type="Proteomes" id="UP000319976">
    <property type="component" value="Chromosome"/>
</dbReference>
<evidence type="ECO:0000256" key="1">
    <source>
        <dbReference type="SAM" id="MobiDB-lite"/>
    </source>
</evidence>
<feature type="region of interest" description="Disordered" evidence="1">
    <location>
        <begin position="173"/>
        <end position="206"/>
    </location>
</feature>
<keyword evidence="2" id="KW-0812">Transmembrane</keyword>
<accession>A0A517T8F6</accession>
<evidence type="ECO:0000313" key="4">
    <source>
        <dbReference type="Proteomes" id="UP000319976"/>
    </source>
</evidence>
<reference evidence="3 4" key="1">
    <citation type="submission" date="2019-02" db="EMBL/GenBank/DDBJ databases">
        <title>Deep-cultivation of Planctomycetes and their phenomic and genomic characterization uncovers novel biology.</title>
        <authorList>
            <person name="Wiegand S."/>
            <person name="Jogler M."/>
            <person name="Boedeker C."/>
            <person name="Pinto D."/>
            <person name="Vollmers J."/>
            <person name="Rivas-Marin E."/>
            <person name="Kohn T."/>
            <person name="Peeters S.H."/>
            <person name="Heuer A."/>
            <person name="Rast P."/>
            <person name="Oberbeckmann S."/>
            <person name="Bunk B."/>
            <person name="Jeske O."/>
            <person name="Meyerdierks A."/>
            <person name="Storesund J.E."/>
            <person name="Kallscheuer N."/>
            <person name="Luecker S."/>
            <person name="Lage O.M."/>
            <person name="Pohl T."/>
            <person name="Merkel B.J."/>
            <person name="Hornburger P."/>
            <person name="Mueller R.-W."/>
            <person name="Bruemmer F."/>
            <person name="Labrenz M."/>
            <person name="Spormann A.M."/>
            <person name="Op den Camp H."/>
            <person name="Overmann J."/>
            <person name="Amann R."/>
            <person name="Jetten M.S.M."/>
            <person name="Mascher T."/>
            <person name="Medema M.H."/>
            <person name="Devos D.P."/>
            <person name="Kaster A.-K."/>
            <person name="Ovreas L."/>
            <person name="Rohde M."/>
            <person name="Galperin M.Y."/>
            <person name="Jogler C."/>
        </authorList>
    </citation>
    <scope>NUCLEOTIDE SEQUENCE [LARGE SCALE GENOMIC DNA]</scope>
    <source>
        <strain evidence="3 4">V22</strain>
    </source>
</reference>
<keyword evidence="2" id="KW-0472">Membrane</keyword>
<organism evidence="3 4">
    <name type="scientific">Calycomorphotria hydatis</name>
    <dbReference type="NCBI Taxonomy" id="2528027"/>
    <lineage>
        <taxon>Bacteria</taxon>
        <taxon>Pseudomonadati</taxon>
        <taxon>Planctomycetota</taxon>
        <taxon>Planctomycetia</taxon>
        <taxon>Planctomycetales</taxon>
        <taxon>Planctomycetaceae</taxon>
        <taxon>Calycomorphotria</taxon>
    </lineage>
</organism>
<dbReference type="RefSeq" id="WP_197440046.1">
    <property type="nucleotide sequence ID" value="NZ_CP036316.1"/>
</dbReference>
<feature type="transmembrane region" description="Helical" evidence="2">
    <location>
        <begin position="12"/>
        <end position="36"/>
    </location>
</feature>